<organism evidence="3 4">
    <name type="scientific">Sediminicola luteus</name>
    <dbReference type="NCBI Taxonomy" id="319238"/>
    <lineage>
        <taxon>Bacteria</taxon>
        <taxon>Pseudomonadati</taxon>
        <taxon>Bacteroidota</taxon>
        <taxon>Flavobacteriia</taxon>
        <taxon>Flavobacteriales</taxon>
        <taxon>Flavobacteriaceae</taxon>
        <taxon>Sediminicola</taxon>
    </lineage>
</organism>
<dbReference type="InterPro" id="IPR002881">
    <property type="entry name" value="DUF58"/>
</dbReference>
<evidence type="ECO:0000259" key="2">
    <source>
        <dbReference type="Pfam" id="PF01882"/>
    </source>
</evidence>
<evidence type="ECO:0000256" key="1">
    <source>
        <dbReference type="SAM" id="MobiDB-lite"/>
    </source>
</evidence>
<dbReference type="SUPFAM" id="SSF53300">
    <property type="entry name" value="vWA-like"/>
    <property type="match status" value="1"/>
</dbReference>
<dbReference type="OrthoDB" id="9776116at2"/>
<proteinExistence type="predicted"/>
<keyword evidence="4" id="KW-1185">Reference proteome</keyword>
<dbReference type="EMBL" id="NBWU01000007">
    <property type="protein sequence ID" value="PCE63138.1"/>
    <property type="molecule type" value="Genomic_DNA"/>
</dbReference>
<dbReference type="PANTHER" id="PTHR33608">
    <property type="entry name" value="BLL2464 PROTEIN"/>
    <property type="match status" value="1"/>
</dbReference>
<reference evidence="3 4" key="1">
    <citation type="submission" date="2017-04" db="EMBL/GenBank/DDBJ databases">
        <title>A new member of the family Flavobacteriaceae isolated from ascidians.</title>
        <authorList>
            <person name="Chen L."/>
        </authorList>
    </citation>
    <scope>NUCLEOTIDE SEQUENCE [LARGE SCALE GENOMIC DNA]</scope>
    <source>
        <strain evidence="3 4">HQA918</strain>
    </source>
</reference>
<dbReference type="PANTHER" id="PTHR33608:SF12">
    <property type="entry name" value="DUF58 DOMAIN-CONTAINING PROTEIN"/>
    <property type="match status" value="1"/>
</dbReference>
<feature type="domain" description="DUF58" evidence="2">
    <location>
        <begin position="35"/>
        <end position="227"/>
    </location>
</feature>
<sequence length="289" mass="33066">MHSLFPSKLGKQRSNSILSGRFASRQRGRGLDFEESRPYTIGDDIRNIDWKVTAKTGTTHTKVFTEEKEKPAFIFVDQSPTMGFGSQQKTKSVTAAQLAAIAAYKVLKSGDRVGGMVYTGNGYELVTPKRDRRNILHFFQKIVEANNQIYQPHDFDFSESLKTIVSKLHNVVTHDFMVVFISDFYRYDPKVLESLCEIAEHNDLLLLKVQDPMEVELPHQKLTLGDGQKQIQIDGRKKNLPPQLKADFEQNFKQFETELAKYNIPIYPISTVGKVEDQLLEHFNPALRK</sequence>
<name>A0A2A4G575_9FLAO</name>
<comment type="caution">
    <text evidence="3">The sequence shown here is derived from an EMBL/GenBank/DDBJ whole genome shotgun (WGS) entry which is preliminary data.</text>
</comment>
<dbReference type="AlphaFoldDB" id="A0A2A4G575"/>
<dbReference type="Pfam" id="PF01882">
    <property type="entry name" value="DUF58"/>
    <property type="match status" value="1"/>
</dbReference>
<accession>A0A2A4G575</accession>
<feature type="region of interest" description="Disordered" evidence="1">
    <location>
        <begin position="1"/>
        <end position="21"/>
    </location>
</feature>
<protein>
    <submittedName>
        <fullName evidence="3">DUF58 domain-containing protein</fullName>
    </submittedName>
</protein>
<dbReference type="InterPro" id="IPR036465">
    <property type="entry name" value="vWFA_dom_sf"/>
</dbReference>
<evidence type="ECO:0000313" key="3">
    <source>
        <dbReference type="EMBL" id="PCE63138.1"/>
    </source>
</evidence>
<dbReference type="Proteomes" id="UP000219559">
    <property type="component" value="Unassembled WGS sequence"/>
</dbReference>
<evidence type="ECO:0000313" key="4">
    <source>
        <dbReference type="Proteomes" id="UP000219559"/>
    </source>
</evidence>
<gene>
    <name evidence="3" type="ORF">B7P33_16435</name>
</gene>